<evidence type="ECO:0000256" key="5">
    <source>
        <dbReference type="ARBA" id="ARBA00023004"/>
    </source>
</evidence>
<dbReference type="Proteomes" id="UP000034489">
    <property type="component" value="Unassembled WGS sequence"/>
</dbReference>
<dbReference type="InterPro" id="IPR058240">
    <property type="entry name" value="rSAM_sf"/>
</dbReference>
<dbReference type="GO" id="GO:0051539">
    <property type="term" value="F:4 iron, 4 sulfur cluster binding"/>
    <property type="evidence" value="ECO:0007669"/>
    <property type="project" value="UniProtKB-KW"/>
</dbReference>
<keyword evidence="6" id="KW-0411">Iron-sulfur</keyword>
<dbReference type="SFLD" id="SFLDG01067">
    <property type="entry name" value="SPASM/twitch_domain_containing"/>
    <property type="match status" value="1"/>
</dbReference>
<proteinExistence type="predicted"/>
<dbReference type="SUPFAM" id="SSF102114">
    <property type="entry name" value="Radical SAM enzymes"/>
    <property type="match status" value="1"/>
</dbReference>
<dbReference type="PANTHER" id="PTHR11228">
    <property type="entry name" value="RADICAL SAM DOMAIN PROTEIN"/>
    <property type="match status" value="1"/>
</dbReference>
<protein>
    <submittedName>
        <fullName evidence="8">Putative Fe-S oxidoreductase</fullName>
    </submittedName>
</protein>
<comment type="cofactor">
    <cofactor evidence="1">
        <name>[4Fe-4S] cluster</name>
        <dbReference type="ChEBI" id="CHEBI:49883"/>
    </cofactor>
</comment>
<dbReference type="NCBIfam" id="TIGR04085">
    <property type="entry name" value="rSAM_more_4Fe4S"/>
    <property type="match status" value="1"/>
</dbReference>
<dbReference type="Gene3D" id="3.20.20.70">
    <property type="entry name" value="Aldolase class I"/>
    <property type="match status" value="1"/>
</dbReference>
<evidence type="ECO:0000256" key="3">
    <source>
        <dbReference type="ARBA" id="ARBA00022691"/>
    </source>
</evidence>
<dbReference type="SFLD" id="SFLDS00029">
    <property type="entry name" value="Radical_SAM"/>
    <property type="match status" value="1"/>
</dbReference>
<dbReference type="InterPro" id="IPR023885">
    <property type="entry name" value="4Fe4S-binding_SPASM_dom"/>
</dbReference>
<evidence type="ECO:0000256" key="2">
    <source>
        <dbReference type="ARBA" id="ARBA00022485"/>
    </source>
</evidence>
<evidence type="ECO:0000256" key="1">
    <source>
        <dbReference type="ARBA" id="ARBA00001966"/>
    </source>
</evidence>
<keyword evidence="4" id="KW-0479">Metal-binding</keyword>
<reference evidence="8 9" key="1">
    <citation type="journal article" date="2015" name="Nature">
        <title>rRNA introns, odd ribosomes, and small enigmatic genomes across a large radiation of phyla.</title>
        <authorList>
            <person name="Brown C.T."/>
            <person name="Hug L.A."/>
            <person name="Thomas B.C."/>
            <person name="Sharon I."/>
            <person name="Castelle C.J."/>
            <person name="Singh A."/>
            <person name="Wilkins M.J."/>
            <person name="Williams K.H."/>
            <person name="Banfield J.F."/>
        </authorList>
    </citation>
    <scope>NUCLEOTIDE SEQUENCE [LARGE SCALE GENOMIC DNA]</scope>
</reference>
<evidence type="ECO:0000313" key="8">
    <source>
        <dbReference type="EMBL" id="KKR55677.1"/>
    </source>
</evidence>
<dbReference type="InterPro" id="IPR050377">
    <property type="entry name" value="Radical_SAM_PqqE_MftC-like"/>
</dbReference>
<keyword evidence="2" id="KW-0004">4Fe-4S</keyword>
<dbReference type="PIRSF" id="PIRSF037420">
    <property type="entry name" value="PQQ_syn_pqqE"/>
    <property type="match status" value="1"/>
</dbReference>
<gene>
    <name evidence="8" type="ORF">UT92_C0001G0020</name>
</gene>
<dbReference type="SFLD" id="SFLDG01386">
    <property type="entry name" value="main_SPASM_domain-containing"/>
    <property type="match status" value="1"/>
</dbReference>
<dbReference type="CDD" id="cd01335">
    <property type="entry name" value="Radical_SAM"/>
    <property type="match status" value="1"/>
</dbReference>
<accession>A0A0G0UZB5</accession>
<dbReference type="InterPro" id="IPR017200">
    <property type="entry name" value="PqqE-like"/>
</dbReference>
<sequence length="384" mass="44224">MFESVRLELTGRCDMKCLYCHAGEKNTACYNQDELSHSRWIEIIEECKRLGVKNFIFTGGEPFLYRLWPELVSACGSDARVVFSTNGKHFSDINLSILADFPQIKEFRTSIDGLATNDIIRDGSDYMESLENIRRLKYEFPDKKVMIQTVVYQQNLLEIPALYQVLKDIGIYCWRLSQLWKTVRTERNRGILDFSDYEKMFDLFAEVIKKHQQDNKPFLLRIDNVYYSWIEKEDYSPMNLFGHPCSYNFNFLCINANGDLIFCSALNIPYASVKNQSIEDAVNGSDWLKDFKAITVQSLGCGNCRYIRICGGGCRADALRWFGKIPVIDPNSCCMMPMVEGKILPLLGKGERAAFEALIDQNGSFPEIFGKNIERAVKSFLERR</sequence>
<dbReference type="PROSITE" id="PS51918">
    <property type="entry name" value="RADICAL_SAM"/>
    <property type="match status" value="1"/>
</dbReference>
<evidence type="ECO:0000256" key="4">
    <source>
        <dbReference type="ARBA" id="ARBA00022723"/>
    </source>
</evidence>
<evidence type="ECO:0000313" key="9">
    <source>
        <dbReference type="Proteomes" id="UP000034489"/>
    </source>
</evidence>
<keyword evidence="3" id="KW-0949">S-adenosyl-L-methionine</keyword>
<organism evidence="8 9">
    <name type="scientific">Candidatus Curtissbacteria bacterium GW2011_GWA1_40_24</name>
    <dbReference type="NCBI Taxonomy" id="1618406"/>
    <lineage>
        <taxon>Bacteria</taxon>
        <taxon>Candidatus Curtissiibacteriota</taxon>
    </lineage>
</organism>
<dbReference type="GO" id="GO:0046872">
    <property type="term" value="F:metal ion binding"/>
    <property type="evidence" value="ECO:0007669"/>
    <property type="project" value="UniProtKB-KW"/>
</dbReference>
<dbReference type="InterPro" id="IPR007197">
    <property type="entry name" value="rSAM"/>
</dbReference>
<dbReference type="AlphaFoldDB" id="A0A0G0UZB5"/>
<dbReference type="EMBL" id="LBYQ01000001">
    <property type="protein sequence ID" value="KKR55677.1"/>
    <property type="molecule type" value="Genomic_DNA"/>
</dbReference>
<dbReference type="GO" id="GO:0003824">
    <property type="term" value="F:catalytic activity"/>
    <property type="evidence" value="ECO:0007669"/>
    <property type="project" value="InterPro"/>
</dbReference>
<comment type="caution">
    <text evidence="8">The sequence shown here is derived from an EMBL/GenBank/DDBJ whole genome shotgun (WGS) entry which is preliminary data.</text>
</comment>
<dbReference type="InterPro" id="IPR013785">
    <property type="entry name" value="Aldolase_TIM"/>
</dbReference>
<feature type="domain" description="Radical SAM core" evidence="7">
    <location>
        <begin position="1"/>
        <end position="214"/>
    </location>
</feature>
<dbReference type="Pfam" id="PF04055">
    <property type="entry name" value="Radical_SAM"/>
    <property type="match status" value="1"/>
</dbReference>
<keyword evidence="5" id="KW-0408">Iron</keyword>
<name>A0A0G0UZB5_9BACT</name>
<evidence type="ECO:0000256" key="6">
    <source>
        <dbReference type="ARBA" id="ARBA00023014"/>
    </source>
</evidence>
<evidence type="ECO:0000259" key="7">
    <source>
        <dbReference type="PROSITE" id="PS51918"/>
    </source>
</evidence>
<dbReference type="PANTHER" id="PTHR11228:SF7">
    <property type="entry name" value="PQQA PEPTIDE CYCLASE"/>
    <property type="match status" value="1"/>
</dbReference>